<evidence type="ECO:0000313" key="10">
    <source>
        <dbReference type="Proteomes" id="UP000198960"/>
    </source>
</evidence>
<feature type="transmembrane region" description="Helical" evidence="7">
    <location>
        <begin position="548"/>
        <end position="569"/>
    </location>
</feature>
<organism evidence="9 10">
    <name type="scientific">Trujillonella endophytica</name>
    <dbReference type="NCBI Taxonomy" id="673521"/>
    <lineage>
        <taxon>Bacteria</taxon>
        <taxon>Bacillati</taxon>
        <taxon>Actinomycetota</taxon>
        <taxon>Actinomycetes</taxon>
        <taxon>Geodermatophilales</taxon>
        <taxon>Geodermatophilaceae</taxon>
        <taxon>Trujillonella</taxon>
    </lineage>
</organism>
<feature type="transmembrane region" description="Helical" evidence="7">
    <location>
        <begin position="233"/>
        <end position="255"/>
    </location>
</feature>
<evidence type="ECO:0000259" key="8">
    <source>
        <dbReference type="PROSITE" id="PS50156"/>
    </source>
</evidence>
<comment type="subcellular location">
    <subcellularLocation>
        <location evidence="1">Cell membrane</location>
        <topology evidence="1">Multi-pass membrane protein</topology>
    </subcellularLocation>
</comment>
<feature type="domain" description="SSD" evidence="8">
    <location>
        <begin position="521"/>
        <end position="680"/>
    </location>
</feature>
<dbReference type="OrthoDB" id="2365435at2"/>
<reference evidence="10" key="1">
    <citation type="submission" date="2016-10" db="EMBL/GenBank/DDBJ databases">
        <authorList>
            <person name="Varghese N."/>
            <person name="Submissions S."/>
        </authorList>
    </citation>
    <scope>NUCLEOTIDE SEQUENCE [LARGE SCALE GENOMIC DNA]</scope>
    <source>
        <strain evidence="10">DSM 45413</strain>
    </source>
</reference>
<feature type="transmembrane region" description="Helical" evidence="7">
    <location>
        <begin position="276"/>
        <end position="297"/>
    </location>
</feature>
<sequence length="709" mass="73209">MPRRTSVARWLLPALVVLAWLALSAPLGSFSGKLGDVQTNDSAAFLPDSAESTRVSELLREFDTERSLPVILLWESEEGPLDAAALAEIEGRVADAVAIADGAGALNGEASPVIPSDDGEAAQAVLPFSPDLGDALADVIDDLRALPAIDGTTEYVTGPGALFNDFAAGFSGIDGLLLLAAFGVVLVILLVVYRSPLLPLLVILTAGLALVAALAVAYLLANQGWIEVNGQSQGIASILVVGAATDYGLLLVARYREELRREQSPAAAMKVALGQSWEPIAASAATVVLGVLCLLFSDLGSNRGLGPISAVGITLAMVAALTFLPAVLVLLGRAAFWPFRPAYGSEHPHGRGWERIAGLVGRRPGRALLGSLGLLVVLAAFVPTFDAEGIPLSEAVRGGSPSGEGQVALARHYDAGSATPATIVTPADGWEAVAEAAAGVDGVAGVEPFTGSGGPPDPQAAPVEVDGLVRLDATLDDAPDSTRAQETVADLRTAVSGVDGEALVGGPTAQDLDTQDTASRDLAVIVPLVLLVITVVLALLLRALVAPVLLVATVALSVLATVGVAALVFDPLFGFPSSDPQVLLIGFVFLVALGIDYNIFLMTRAREESLRHGTREGVLRALAVTGGVITSAGLVLAATFGALTVLPLVILIQLGFLVGFGVLLDTFVVRTLLVPAAVRLIGDRIWWPGRLARGPVEPVTEPEREIERV</sequence>
<dbReference type="GO" id="GO:0005886">
    <property type="term" value="C:plasma membrane"/>
    <property type="evidence" value="ECO:0007669"/>
    <property type="project" value="UniProtKB-SubCell"/>
</dbReference>
<dbReference type="Proteomes" id="UP000198960">
    <property type="component" value="Unassembled WGS sequence"/>
</dbReference>
<feature type="transmembrane region" description="Helical" evidence="7">
    <location>
        <begin position="648"/>
        <end position="669"/>
    </location>
</feature>
<dbReference type="EMBL" id="FOEE01000022">
    <property type="protein sequence ID" value="SEP28384.1"/>
    <property type="molecule type" value="Genomic_DNA"/>
</dbReference>
<evidence type="ECO:0000256" key="6">
    <source>
        <dbReference type="ARBA" id="ARBA00023136"/>
    </source>
</evidence>
<gene>
    <name evidence="9" type="ORF">SAMN05660991_04520</name>
</gene>
<keyword evidence="3" id="KW-1003">Cell membrane</keyword>
<name>A0A1H8WL14_9ACTN</name>
<dbReference type="InterPro" id="IPR050545">
    <property type="entry name" value="Mycobact_MmpL"/>
</dbReference>
<evidence type="ECO:0000256" key="7">
    <source>
        <dbReference type="SAM" id="Phobius"/>
    </source>
</evidence>
<dbReference type="PANTHER" id="PTHR33406">
    <property type="entry name" value="MEMBRANE PROTEIN MJ1562-RELATED"/>
    <property type="match status" value="1"/>
</dbReference>
<evidence type="ECO:0000256" key="3">
    <source>
        <dbReference type="ARBA" id="ARBA00022475"/>
    </source>
</evidence>
<dbReference type="AlphaFoldDB" id="A0A1H8WL14"/>
<dbReference type="Gene3D" id="1.20.1640.10">
    <property type="entry name" value="Multidrug efflux transporter AcrB transmembrane domain"/>
    <property type="match status" value="2"/>
</dbReference>
<dbReference type="PANTHER" id="PTHR33406:SF6">
    <property type="entry name" value="MEMBRANE PROTEIN YDGH-RELATED"/>
    <property type="match status" value="1"/>
</dbReference>
<evidence type="ECO:0000313" key="9">
    <source>
        <dbReference type="EMBL" id="SEP28384.1"/>
    </source>
</evidence>
<dbReference type="STRING" id="673521.SAMN05660991_04520"/>
<dbReference type="Pfam" id="PF03176">
    <property type="entry name" value="MMPL"/>
    <property type="match status" value="2"/>
</dbReference>
<feature type="transmembrane region" description="Helical" evidence="7">
    <location>
        <begin position="200"/>
        <end position="221"/>
    </location>
</feature>
<feature type="domain" description="SSD" evidence="8">
    <location>
        <begin position="198"/>
        <end position="330"/>
    </location>
</feature>
<feature type="transmembrane region" description="Helical" evidence="7">
    <location>
        <begin position="175"/>
        <end position="193"/>
    </location>
</feature>
<feature type="transmembrane region" description="Helical" evidence="7">
    <location>
        <begin position="309"/>
        <end position="331"/>
    </location>
</feature>
<feature type="transmembrane region" description="Helical" evidence="7">
    <location>
        <begin position="621"/>
        <end position="642"/>
    </location>
</feature>
<keyword evidence="4 7" id="KW-0812">Transmembrane</keyword>
<dbReference type="RefSeq" id="WP_091949298.1">
    <property type="nucleotide sequence ID" value="NZ_FOEE01000022.1"/>
</dbReference>
<keyword evidence="6 7" id="KW-0472">Membrane</keyword>
<dbReference type="PROSITE" id="PS50156">
    <property type="entry name" value="SSD"/>
    <property type="match status" value="2"/>
</dbReference>
<evidence type="ECO:0000256" key="4">
    <source>
        <dbReference type="ARBA" id="ARBA00022692"/>
    </source>
</evidence>
<dbReference type="SUPFAM" id="SSF82866">
    <property type="entry name" value="Multidrug efflux transporter AcrB transmembrane domain"/>
    <property type="match status" value="2"/>
</dbReference>
<protein>
    <submittedName>
        <fullName evidence="9">Putative drug exporter of the RND superfamily</fullName>
    </submittedName>
</protein>
<feature type="transmembrane region" description="Helical" evidence="7">
    <location>
        <begin position="522"/>
        <end position="541"/>
    </location>
</feature>
<comment type="similarity">
    <text evidence="2">Belongs to the resistance-nodulation-cell division (RND) (TC 2.A.6) family. MmpL subfamily.</text>
</comment>
<feature type="transmembrane region" description="Helical" evidence="7">
    <location>
        <begin position="367"/>
        <end position="385"/>
    </location>
</feature>
<evidence type="ECO:0000256" key="1">
    <source>
        <dbReference type="ARBA" id="ARBA00004651"/>
    </source>
</evidence>
<dbReference type="InterPro" id="IPR004869">
    <property type="entry name" value="MMPL_dom"/>
</dbReference>
<evidence type="ECO:0000256" key="2">
    <source>
        <dbReference type="ARBA" id="ARBA00010157"/>
    </source>
</evidence>
<keyword evidence="10" id="KW-1185">Reference proteome</keyword>
<accession>A0A1H8WL14</accession>
<proteinExistence type="inferred from homology"/>
<evidence type="ECO:0000256" key="5">
    <source>
        <dbReference type="ARBA" id="ARBA00022989"/>
    </source>
</evidence>
<keyword evidence="5 7" id="KW-1133">Transmembrane helix</keyword>
<feature type="transmembrane region" description="Helical" evidence="7">
    <location>
        <begin position="581"/>
        <end position="600"/>
    </location>
</feature>
<dbReference type="InterPro" id="IPR000731">
    <property type="entry name" value="SSD"/>
</dbReference>